<dbReference type="InterPro" id="IPR036250">
    <property type="entry name" value="AcylCo_DH-like_C"/>
</dbReference>
<keyword evidence="1" id="KW-0560">Oxidoreductase</keyword>
<dbReference type="InterPro" id="IPR046373">
    <property type="entry name" value="Acyl-CoA_Oxase/DH_mid-dom_sf"/>
</dbReference>
<feature type="region of interest" description="Disordered" evidence="3">
    <location>
        <begin position="1"/>
        <end position="20"/>
    </location>
</feature>
<dbReference type="InterPro" id="IPR009100">
    <property type="entry name" value="AcylCoA_DH/oxidase_NM_dom_sf"/>
</dbReference>
<dbReference type="GO" id="GO:0016712">
    <property type="term" value="F:oxidoreductase activity, acting on paired donors, with incorporation or reduction of molecular oxygen, reduced flavin or flavoprotein as one donor, and incorporation of one atom of oxygen"/>
    <property type="evidence" value="ECO:0007669"/>
    <property type="project" value="TreeGrafter"/>
</dbReference>
<evidence type="ECO:0000313" key="6">
    <source>
        <dbReference type="EMBL" id="SDQ97951.1"/>
    </source>
</evidence>
<evidence type="ECO:0000259" key="5">
    <source>
        <dbReference type="Pfam" id="PF08028"/>
    </source>
</evidence>
<sequence>MVTETMTAPTPDPVSSVRNTIPDVPPDREELAARATSLCPLLWEDAAEHDHARRLTERSIAAITDHGLMRLMTPPRFGGHGAGAAALLDVAIALGRGCCSASWVTGVLNVGNFVASLFPEAAHQDVWGNDPNARTAQVLGLPARQVEPAEGGVTVTGEWAYMSGSAHAEWFCVLLAHGAGNAAGVHFALMPREELEIRDTWYFTGMRGTGSNTVFAEQVFVPEHRLLGYQAVLNGELTSQDAATPYRNSLTGIFSIGLIGSLIGGAESALRYTLDKAPDRPAAGSTYPTQAEAPPVQRSLAAAATRIDSAKLHAYRIADSVDEHAHADSDADSLTRARSRMESTRVAELCREAVEELLTAYGSSGFNEANPLQRIWRDIHVGSRHAGFGMGIPHQLYGHALVGKDPREISALV</sequence>
<feature type="domain" description="Acyl-CoA dehydrogenase/oxidase N-terminal" evidence="4">
    <location>
        <begin position="45"/>
        <end position="108"/>
    </location>
</feature>
<dbReference type="Pfam" id="PF02771">
    <property type="entry name" value="Acyl-CoA_dh_N"/>
    <property type="match status" value="1"/>
</dbReference>
<comment type="similarity">
    <text evidence="2">Belongs to the HpaH/HsaA monooxygenase family.</text>
</comment>
<name>A0A1H1FAI2_9ACTN</name>
<dbReference type="InterPro" id="IPR050741">
    <property type="entry name" value="Acyl-CoA_dehydrogenase"/>
</dbReference>
<dbReference type="STRING" id="995062.SAMN04489718_2936"/>
<dbReference type="AlphaFoldDB" id="A0A1H1FAI2"/>
<dbReference type="Proteomes" id="UP000199301">
    <property type="component" value="Unassembled WGS sequence"/>
</dbReference>
<dbReference type="InterPro" id="IPR013786">
    <property type="entry name" value="AcylCoA_DH/ox_N"/>
</dbReference>
<dbReference type="Pfam" id="PF08028">
    <property type="entry name" value="Acyl-CoA_dh_2"/>
    <property type="match status" value="1"/>
</dbReference>
<dbReference type="GO" id="GO:0050660">
    <property type="term" value="F:flavin adenine dinucleotide binding"/>
    <property type="evidence" value="ECO:0007669"/>
    <property type="project" value="InterPro"/>
</dbReference>
<protein>
    <submittedName>
        <fullName evidence="6">Acyl-CoA dehydrogenase</fullName>
    </submittedName>
</protein>
<dbReference type="PANTHER" id="PTHR48083:SF19">
    <property type="entry name" value="FLAVIN-DEPENDENT MONOOXYGENASE, OXYGENASE SUBUNIT HSAA"/>
    <property type="match status" value="1"/>
</dbReference>
<organism evidence="6 7">
    <name type="scientific">Actinopolyspora saharensis</name>
    <dbReference type="NCBI Taxonomy" id="995062"/>
    <lineage>
        <taxon>Bacteria</taxon>
        <taxon>Bacillati</taxon>
        <taxon>Actinomycetota</taxon>
        <taxon>Actinomycetes</taxon>
        <taxon>Actinopolysporales</taxon>
        <taxon>Actinopolysporaceae</taxon>
        <taxon>Actinopolyspora</taxon>
    </lineage>
</organism>
<dbReference type="EMBL" id="FNKO01000002">
    <property type="protein sequence ID" value="SDQ97951.1"/>
    <property type="molecule type" value="Genomic_DNA"/>
</dbReference>
<evidence type="ECO:0000256" key="3">
    <source>
        <dbReference type="SAM" id="MobiDB-lite"/>
    </source>
</evidence>
<dbReference type="GO" id="GO:0003995">
    <property type="term" value="F:acyl-CoA dehydrogenase activity"/>
    <property type="evidence" value="ECO:0007669"/>
    <property type="project" value="TreeGrafter"/>
</dbReference>
<keyword evidence="7" id="KW-1185">Reference proteome</keyword>
<feature type="domain" description="Acyl-CoA dehydrogenase C-terminal" evidence="5">
    <location>
        <begin position="262"/>
        <end position="388"/>
    </location>
</feature>
<dbReference type="PIRSF" id="PIRSF016578">
    <property type="entry name" value="HsaA"/>
    <property type="match status" value="1"/>
</dbReference>
<evidence type="ECO:0000313" key="7">
    <source>
        <dbReference type="Proteomes" id="UP000199301"/>
    </source>
</evidence>
<evidence type="ECO:0000259" key="4">
    <source>
        <dbReference type="Pfam" id="PF02771"/>
    </source>
</evidence>
<dbReference type="Gene3D" id="1.20.140.10">
    <property type="entry name" value="Butyryl-CoA Dehydrogenase, subunit A, domain 3"/>
    <property type="match status" value="1"/>
</dbReference>
<dbReference type="PANTHER" id="PTHR48083">
    <property type="entry name" value="MEDIUM-CHAIN SPECIFIC ACYL-COA DEHYDROGENASE, MITOCHONDRIAL-RELATED"/>
    <property type="match status" value="1"/>
</dbReference>
<dbReference type="RefSeq" id="WP_092524732.1">
    <property type="nucleotide sequence ID" value="NZ_FNKO01000002.1"/>
</dbReference>
<dbReference type="GO" id="GO:0005737">
    <property type="term" value="C:cytoplasm"/>
    <property type="evidence" value="ECO:0007669"/>
    <property type="project" value="TreeGrafter"/>
</dbReference>
<dbReference type="InterPro" id="IPR037069">
    <property type="entry name" value="AcylCoA_DH/ox_N_sf"/>
</dbReference>
<gene>
    <name evidence="6" type="ORF">SAMN04489718_2936</name>
</gene>
<dbReference type="SUPFAM" id="SSF47203">
    <property type="entry name" value="Acyl-CoA dehydrogenase C-terminal domain-like"/>
    <property type="match status" value="1"/>
</dbReference>
<dbReference type="GO" id="GO:0033539">
    <property type="term" value="P:fatty acid beta-oxidation using acyl-CoA dehydrogenase"/>
    <property type="evidence" value="ECO:0007669"/>
    <property type="project" value="TreeGrafter"/>
</dbReference>
<reference evidence="7" key="1">
    <citation type="submission" date="2016-10" db="EMBL/GenBank/DDBJ databases">
        <authorList>
            <person name="Varghese N."/>
            <person name="Submissions S."/>
        </authorList>
    </citation>
    <scope>NUCLEOTIDE SEQUENCE [LARGE SCALE GENOMIC DNA]</scope>
    <source>
        <strain evidence="7">DSM 45459</strain>
    </source>
</reference>
<dbReference type="InterPro" id="IPR013107">
    <property type="entry name" value="Acyl-CoA_DH_C"/>
</dbReference>
<dbReference type="Gene3D" id="2.40.110.10">
    <property type="entry name" value="Butyryl-CoA Dehydrogenase, subunit A, domain 2"/>
    <property type="match status" value="1"/>
</dbReference>
<evidence type="ECO:0000256" key="1">
    <source>
        <dbReference type="ARBA" id="ARBA00023002"/>
    </source>
</evidence>
<evidence type="ECO:0000256" key="2">
    <source>
        <dbReference type="ARBA" id="ARBA00049661"/>
    </source>
</evidence>
<dbReference type="Gene3D" id="1.10.540.10">
    <property type="entry name" value="Acyl-CoA dehydrogenase/oxidase, N-terminal domain"/>
    <property type="match status" value="1"/>
</dbReference>
<accession>A0A1H1FAI2</accession>
<dbReference type="SUPFAM" id="SSF56645">
    <property type="entry name" value="Acyl-CoA dehydrogenase NM domain-like"/>
    <property type="match status" value="1"/>
</dbReference>
<proteinExistence type="inferred from homology"/>
<dbReference type="OrthoDB" id="3404950at2"/>